<evidence type="ECO:0000313" key="1">
    <source>
        <dbReference type="EMBL" id="RHZ75349.1"/>
    </source>
</evidence>
<comment type="caution">
    <text evidence="1">The sequence shown here is derived from an EMBL/GenBank/DDBJ whole genome shotgun (WGS) entry which is preliminary data.</text>
</comment>
<dbReference type="STRING" id="1348612.A0A397IHA2"/>
<sequence length="98" mass="11493">MYPIGARTSGRLHRQSGARYVEYRAPIAYLSVDILEQTKVEKVAENRRLTINELMEKVRDTYWRVEEKGNDEQTGQLIKELKSRLEPVINSVRMKENV</sequence>
<gene>
    <name evidence="1" type="ORF">Glove_216g147</name>
</gene>
<dbReference type="AlphaFoldDB" id="A0A397IHA2"/>
<name>A0A397IHA2_9GLOM</name>
<accession>A0A397IHA2</accession>
<dbReference type="Proteomes" id="UP000266861">
    <property type="component" value="Unassembled WGS sequence"/>
</dbReference>
<keyword evidence="2" id="KW-1185">Reference proteome</keyword>
<evidence type="ECO:0000313" key="2">
    <source>
        <dbReference type="Proteomes" id="UP000266861"/>
    </source>
</evidence>
<organism evidence="1 2">
    <name type="scientific">Diversispora epigaea</name>
    <dbReference type="NCBI Taxonomy" id="1348612"/>
    <lineage>
        <taxon>Eukaryota</taxon>
        <taxon>Fungi</taxon>
        <taxon>Fungi incertae sedis</taxon>
        <taxon>Mucoromycota</taxon>
        <taxon>Glomeromycotina</taxon>
        <taxon>Glomeromycetes</taxon>
        <taxon>Diversisporales</taxon>
        <taxon>Diversisporaceae</taxon>
        <taxon>Diversispora</taxon>
    </lineage>
</organism>
<dbReference type="OrthoDB" id="2432309at2759"/>
<protein>
    <submittedName>
        <fullName evidence="1">Uncharacterized protein</fullName>
    </submittedName>
</protein>
<dbReference type="EMBL" id="PQFF01000201">
    <property type="protein sequence ID" value="RHZ75349.1"/>
    <property type="molecule type" value="Genomic_DNA"/>
</dbReference>
<reference evidence="1 2" key="1">
    <citation type="submission" date="2018-08" db="EMBL/GenBank/DDBJ databases">
        <title>Genome and evolution of the arbuscular mycorrhizal fungus Diversispora epigaea (formerly Glomus versiforme) and its bacterial endosymbionts.</title>
        <authorList>
            <person name="Sun X."/>
            <person name="Fei Z."/>
            <person name="Harrison M."/>
        </authorList>
    </citation>
    <scope>NUCLEOTIDE SEQUENCE [LARGE SCALE GENOMIC DNA]</scope>
    <source>
        <strain evidence="1 2">IT104</strain>
    </source>
</reference>
<proteinExistence type="predicted"/>